<proteinExistence type="predicted"/>
<dbReference type="InterPro" id="IPR011701">
    <property type="entry name" value="MFS"/>
</dbReference>
<dbReference type="PROSITE" id="PS50850">
    <property type="entry name" value="MFS"/>
    <property type="match status" value="1"/>
</dbReference>
<feature type="transmembrane region" description="Helical" evidence="7">
    <location>
        <begin position="202"/>
        <end position="220"/>
    </location>
</feature>
<feature type="domain" description="Major facilitator superfamily (MFS) profile" evidence="8">
    <location>
        <begin position="1"/>
        <end position="386"/>
    </location>
</feature>
<evidence type="ECO:0000256" key="7">
    <source>
        <dbReference type="SAM" id="Phobius"/>
    </source>
</evidence>
<keyword evidence="6 7" id="KW-0472">Membrane</keyword>
<dbReference type="InterPro" id="IPR020846">
    <property type="entry name" value="MFS_dom"/>
</dbReference>
<dbReference type="RefSeq" id="WP_198048738.1">
    <property type="nucleotide sequence ID" value="NZ_BJYM01000014.1"/>
</dbReference>
<feature type="transmembrane region" description="Helical" evidence="7">
    <location>
        <begin position="136"/>
        <end position="154"/>
    </location>
</feature>
<feature type="transmembrane region" description="Helical" evidence="7">
    <location>
        <begin position="160"/>
        <end position="181"/>
    </location>
</feature>
<organism evidence="9 10">
    <name type="scientific">Oceanobacillus sojae</name>
    <dbReference type="NCBI Taxonomy" id="582851"/>
    <lineage>
        <taxon>Bacteria</taxon>
        <taxon>Bacillati</taxon>
        <taxon>Bacillota</taxon>
        <taxon>Bacilli</taxon>
        <taxon>Bacillales</taxon>
        <taxon>Bacillaceae</taxon>
        <taxon>Oceanobacillus</taxon>
    </lineage>
</organism>
<dbReference type="GO" id="GO:0005886">
    <property type="term" value="C:plasma membrane"/>
    <property type="evidence" value="ECO:0007669"/>
    <property type="project" value="UniProtKB-SubCell"/>
</dbReference>
<evidence type="ECO:0000256" key="6">
    <source>
        <dbReference type="ARBA" id="ARBA00023136"/>
    </source>
</evidence>
<keyword evidence="2" id="KW-0813">Transport</keyword>
<dbReference type="SUPFAM" id="SSF103473">
    <property type="entry name" value="MFS general substrate transporter"/>
    <property type="match status" value="1"/>
</dbReference>
<feature type="transmembrane region" description="Helical" evidence="7">
    <location>
        <begin position="330"/>
        <end position="350"/>
    </location>
</feature>
<comment type="caution">
    <text evidence="9">The sequence shown here is derived from an EMBL/GenBank/DDBJ whole genome shotgun (WGS) entry which is preliminary data.</text>
</comment>
<dbReference type="CDD" id="cd17490">
    <property type="entry name" value="MFS_YxlH_like"/>
    <property type="match status" value="1"/>
</dbReference>
<feature type="transmembrane region" description="Helical" evidence="7">
    <location>
        <begin position="240"/>
        <end position="261"/>
    </location>
</feature>
<dbReference type="Gene3D" id="1.20.1250.20">
    <property type="entry name" value="MFS general substrate transporter like domains"/>
    <property type="match status" value="1"/>
</dbReference>
<evidence type="ECO:0000256" key="1">
    <source>
        <dbReference type="ARBA" id="ARBA00004651"/>
    </source>
</evidence>
<dbReference type="STRING" id="582851.GCA_900162665_04592"/>
<evidence type="ECO:0000256" key="4">
    <source>
        <dbReference type="ARBA" id="ARBA00022692"/>
    </source>
</evidence>
<feature type="transmembrane region" description="Helical" evidence="7">
    <location>
        <begin position="273"/>
        <end position="289"/>
    </location>
</feature>
<keyword evidence="10" id="KW-1185">Reference proteome</keyword>
<keyword evidence="3" id="KW-1003">Cell membrane</keyword>
<evidence type="ECO:0000313" key="10">
    <source>
        <dbReference type="Proteomes" id="UP000321558"/>
    </source>
</evidence>
<dbReference type="GO" id="GO:0022857">
    <property type="term" value="F:transmembrane transporter activity"/>
    <property type="evidence" value="ECO:0007669"/>
    <property type="project" value="InterPro"/>
</dbReference>
<sequence length="402" mass="44170">MSNTQKKQASLILWIVVCFWFAQYVYIPYQTTYLILANISSNLVGAIIGAYGISQLMLRLPAGILADLSSNHKLFILFGSLFAGGASLSRILLPDGIGFFLGNILSGTASATWISFMILYMSFFSQNDQIRATSRIIMANNAGMLLGFVTSTLLYDKVGMMMICAFSLAAGLIGFVLAFFLRSTKPSNYMNKVSFKELIKVTANKNLVLFSCLALVQQGVQMSTTMSFTNQIVQELGGSNLVIGVSSIIYMLSAVVFARLASTKFLEMMSIKLWICFSFLFLGVYCVLVPQTDSIVMVCLLQLIPGIGTGVLFSLLTSSAMQTIPEQKRSTAMGFFQAVYALGMTVFPIISGSIYEHLSMKYAFIFLAGTCFLAGTVSFVHFRRQEKSGRGVDKKSEVYHQI</sequence>
<dbReference type="AlphaFoldDB" id="A0A511ZMB7"/>
<dbReference type="PANTHER" id="PTHR23517">
    <property type="entry name" value="RESISTANCE PROTEIN MDTM, PUTATIVE-RELATED-RELATED"/>
    <property type="match status" value="1"/>
</dbReference>
<feature type="transmembrane region" description="Helical" evidence="7">
    <location>
        <begin position="74"/>
        <end position="93"/>
    </location>
</feature>
<keyword evidence="4 7" id="KW-0812">Transmembrane</keyword>
<evidence type="ECO:0000259" key="8">
    <source>
        <dbReference type="PROSITE" id="PS50850"/>
    </source>
</evidence>
<keyword evidence="5 7" id="KW-1133">Transmembrane helix</keyword>
<evidence type="ECO:0000256" key="2">
    <source>
        <dbReference type="ARBA" id="ARBA00022448"/>
    </source>
</evidence>
<dbReference type="EMBL" id="BJYM01000014">
    <property type="protein sequence ID" value="GEN88570.1"/>
    <property type="molecule type" value="Genomic_DNA"/>
</dbReference>
<dbReference type="Proteomes" id="UP000321558">
    <property type="component" value="Unassembled WGS sequence"/>
</dbReference>
<comment type="subcellular location">
    <subcellularLocation>
        <location evidence="1">Cell membrane</location>
        <topology evidence="1">Multi-pass membrane protein</topology>
    </subcellularLocation>
</comment>
<evidence type="ECO:0000256" key="5">
    <source>
        <dbReference type="ARBA" id="ARBA00022989"/>
    </source>
</evidence>
<feature type="transmembrane region" description="Helical" evidence="7">
    <location>
        <begin position="33"/>
        <end position="53"/>
    </location>
</feature>
<reference evidence="9 10" key="1">
    <citation type="submission" date="2019-07" db="EMBL/GenBank/DDBJ databases">
        <title>Whole genome shotgun sequence of Oceanobacillus sojae NBRC 105379.</title>
        <authorList>
            <person name="Hosoyama A."/>
            <person name="Uohara A."/>
            <person name="Ohji S."/>
            <person name="Ichikawa N."/>
        </authorList>
    </citation>
    <scope>NUCLEOTIDE SEQUENCE [LARGE SCALE GENOMIC DNA]</scope>
    <source>
        <strain evidence="9 10">NBRC 105379</strain>
    </source>
</reference>
<dbReference type="Pfam" id="PF07690">
    <property type="entry name" value="MFS_1"/>
    <property type="match status" value="1"/>
</dbReference>
<gene>
    <name evidence="9" type="ORF">OSO01_33090</name>
</gene>
<name>A0A511ZMB7_9BACI</name>
<feature type="transmembrane region" description="Helical" evidence="7">
    <location>
        <begin position="99"/>
        <end position="124"/>
    </location>
</feature>
<evidence type="ECO:0000256" key="3">
    <source>
        <dbReference type="ARBA" id="ARBA00022475"/>
    </source>
</evidence>
<protein>
    <submittedName>
        <fullName evidence="9">MFS transporter</fullName>
    </submittedName>
</protein>
<evidence type="ECO:0000313" key="9">
    <source>
        <dbReference type="EMBL" id="GEN88570.1"/>
    </source>
</evidence>
<dbReference type="InterPro" id="IPR050171">
    <property type="entry name" value="MFS_Transporters"/>
</dbReference>
<feature type="transmembrane region" description="Helical" evidence="7">
    <location>
        <begin position="295"/>
        <end position="318"/>
    </location>
</feature>
<feature type="transmembrane region" description="Helical" evidence="7">
    <location>
        <begin position="362"/>
        <end position="382"/>
    </location>
</feature>
<feature type="transmembrane region" description="Helical" evidence="7">
    <location>
        <begin position="9"/>
        <end position="27"/>
    </location>
</feature>
<dbReference type="InterPro" id="IPR036259">
    <property type="entry name" value="MFS_trans_sf"/>
</dbReference>
<accession>A0A511ZMB7</accession>